<name>A0A915HGC8_ROMCU</name>
<dbReference type="Pfam" id="PF00226">
    <property type="entry name" value="DnaJ"/>
    <property type="match status" value="1"/>
</dbReference>
<dbReference type="InterPro" id="IPR001623">
    <property type="entry name" value="DnaJ_domain"/>
</dbReference>
<dbReference type="Gene3D" id="1.10.287.110">
    <property type="entry name" value="DnaJ domain"/>
    <property type="match status" value="1"/>
</dbReference>
<dbReference type="PRINTS" id="PR00625">
    <property type="entry name" value="JDOMAIN"/>
</dbReference>
<evidence type="ECO:0000313" key="4">
    <source>
        <dbReference type="Proteomes" id="UP000887565"/>
    </source>
</evidence>
<dbReference type="PANTHER" id="PTHR44144:SF1">
    <property type="entry name" value="DNAJ HOMOLOG SUBFAMILY C MEMBER 9"/>
    <property type="match status" value="1"/>
</dbReference>
<dbReference type="GO" id="GO:0031072">
    <property type="term" value="F:heat shock protein binding"/>
    <property type="evidence" value="ECO:0007669"/>
    <property type="project" value="TreeGrafter"/>
</dbReference>
<dbReference type="PANTHER" id="PTHR44144">
    <property type="entry name" value="DNAJ HOMOLOG SUBFAMILY C MEMBER 9"/>
    <property type="match status" value="1"/>
</dbReference>
<dbReference type="GO" id="GO:0005737">
    <property type="term" value="C:cytoplasm"/>
    <property type="evidence" value="ECO:0007669"/>
    <property type="project" value="TreeGrafter"/>
</dbReference>
<feature type="domain" description="J" evidence="3">
    <location>
        <begin position="15"/>
        <end position="84"/>
    </location>
</feature>
<accession>A0A915HGC8</accession>
<evidence type="ECO:0000313" key="5">
    <source>
        <dbReference type="WBParaSite" id="nRc.2.0.1.t01082-RA"/>
    </source>
</evidence>
<reference evidence="5" key="1">
    <citation type="submission" date="2022-11" db="UniProtKB">
        <authorList>
            <consortium name="WormBaseParasite"/>
        </authorList>
    </citation>
    <scope>IDENTIFICATION</scope>
</reference>
<keyword evidence="1" id="KW-0597">Phosphoprotein</keyword>
<sequence>MSFAKECKALFNSKCFYEILGLSKDDDVKPAEIKKAYYKASLLYHPDRCEKNQEESATKKFQALSKIYSVLSDKEKRAIYDETGEIDDEALNNNENDKDWIAYWRLLFKKVTVEDIKKFEEKYKNSEEERDDLKHAYLKFKGDFTKILENIFCSTLDDEDRLKSIITEMIEKENLPKYKAFTNESKNKQAARKRKVKFLNVNDSITLPAF</sequence>
<dbReference type="InterPro" id="IPR056453">
    <property type="entry name" value="HTH_DNAJC9"/>
</dbReference>
<evidence type="ECO:0000256" key="2">
    <source>
        <dbReference type="SAM" id="Coils"/>
    </source>
</evidence>
<dbReference type="InterPro" id="IPR036869">
    <property type="entry name" value="J_dom_sf"/>
</dbReference>
<proteinExistence type="predicted"/>
<protein>
    <submittedName>
        <fullName evidence="5">J domain-containing protein</fullName>
    </submittedName>
</protein>
<dbReference type="GO" id="GO:0005634">
    <property type="term" value="C:nucleus"/>
    <property type="evidence" value="ECO:0007669"/>
    <property type="project" value="TreeGrafter"/>
</dbReference>
<dbReference type="AlphaFoldDB" id="A0A915HGC8"/>
<feature type="coiled-coil region" evidence="2">
    <location>
        <begin position="109"/>
        <end position="136"/>
    </location>
</feature>
<evidence type="ECO:0000256" key="1">
    <source>
        <dbReference type="ARBA" id="ARBA00022553"/>
    </source>
</evidence>
<dbReference type="Pfam" id="PF23302">
    <property type="entry name" value="HTH_DNAJC9"/>
    <property type="match status" value="1"/>
</dbReference>
<dbReference type="SMART" id="SM00271">
    <property type="entry name" value="DnaJ"/>
    <property type="match status" value="1"/>
</dbReference>
<dbReference type="CDD" id="cd06257">
    <property type="entry name" value="DnaJ"/>
    <property type="match status" value="1"/>
</dbReference>
<dbReference type="WBParaSite" id="nRc.2.0.1.t01082-RA">
    <property type="protein sequence ID" value="nRc.2.0.1.t01082-RA"/>
    <property type="gene ID" value="nRc.2.0.1.g01082"/>
</dbReference>
<dbReference type="PROSITE" id="PS50076">
    <property type="entry name" value="DNAJ_2"/>
    <property type="match status" value="1"/>
</dbReference>
<keyword evidence="4" id="KW-1185">Reference proteome</keyword>
<dbReference type="PROSITE" id="PS00636">
    <property type="entry name" value="DNAJ_1"/>
    <property type="match status" value="1"/>
</dbReference>
<dbReference type="FunFam" id="1.10.287.110:FF:000035">
    <property type="entry name" value="DnaJ homolog subfamily C member 9"/>
    <property type="match status" value="1"/>
</dbReference>
<keyword evidence="2" id="KW-0175">Coiled coil</keyword>
<dbReference type="InterPro" id="IPR018253">
    <property type="entry name" value="DnaJ_domain_CS"/>
</dbReference>
<dbReference type="SUPFAM" id="SSF46565">
    <property type="entry name" value="Chaperone J-domain"/>
    <property type="match status" value="1"/>
</dbReference>
<organism evidence="4 5">
    <name type="scientific">Romanomermis culicivorax</name>
    <name type="common">Nematode worm</name>
    <dbReference type="NCBI Taxonomy" id="13658"/>
    <lineage>
        <taxon>Eukaryota</taxon>
        <taxon>Metazoa</taxon>
        <taxon>Ecdysozoa</taxon>
        <taxon>Nematoda</taxon>
        <taxon>Enoplea</taxon>
        <taxon>Dorylaimia</taxon>
        <taxon>Mermithida</taxon>
        <taxon>Mermithoidea</taxon>
        <taxon>Mermithidae</taxon>
        <taxon>Romanomermis</taxon>
    </lineage>
</organism>
<dbReference type="OMA" id="FPTWREY"/>
<dbReference type="InterPro" id="IPR052594">
    <property type="entry name" value="J_domain-containing_protein"/>
</dbReference>
<dbReference type="Proteomes" id="UP000887565">
    <property type="component" value="Unplaced"/>
</dbReference>
<evidence type="ECO:0000259" key="3">
    <source>
        <dbReference type="PROSITE" id="PS50076"/>
    </source>
</evidence>